<feature type="domain" description="Protein kinase" evidence="8">
    <location>
        <begin position="1"/>
        <end position="263"/>
    </location>
</feature>
<reference evidence="9 10" key="1">
    <citation type="submission" date="2019-03" db="EMBL/GenBank/DDBJ databases">
        <title>Rhodosporidium diobovatum UCD-FST 08-225 genome sequencing, assembly, and annotation.</title>
        <authorList>
            <person name="Fakankun I.U."/>
            <person name="Fristensky B."/>
            <person name="Levin D.B."/>
        </authorList>
    </citation>
    <scope>NUCLEOTIDE SEQUENCE [LARGE SCALE GENOMIC DNA]</scope>
    <source>
        <strain evidence="9 10">UCD-FST 08-225</strain>
    </source>
</reference>
<sequence>MPPRPTYGQYYALKCLCKKNLTEDLIEVQRNEAFLHRALPKHDNIVQMYGAYETDDWLFLVLEYAGGRDAFYWLLEAQEHGTEDLYSRAASPADEGRRRTSFDFAGGDHSNNYGDDDDGDDSALSRTITADTPAHLLVDETPPSPSLLSAAMGDQLLSRKRLRLISRMFGQMCAAVQACHERGISHRDIKPENFIVIDGKGDRASAPQGHDARKGVVVKITDWGLGTMEEECEDFDCGSKPYMAYGEPSFSLHRSHVSFRRPD</sequence>
<dbReference type="GO" id="GO:0035556">
    <property type="term" value="P:intracellular signal transduction"/>
    <property type="evidence" value="ECO:0007669"/>
    <property type="project" value="TreeGrafter"/>
</dbReference>
<evidence type="ECO:0000313" key="10">
    <source>
        <dbReference type="Proteomes" id="UP000311382"/>
    </source>
</evidence>
<dbReference type="PROSITE" id="PS00108">
    <property type="entry name" value="PROTEIN_KINASE_ST"/>
    <property type="match status" value="1"/>
</dbReference>
<dbReference type="Pfam" id="PF00069">
    <property type="entry name" value="Pkinase"/>
    <property type="match status" value="2"/>
</dbReference>
<dbReference type="AlphaFoldDB" id="A0A5C5FUZ9"/>
<evidence type="ECO:0000256" key="3">
    <source>
        <dbReference type="ARBA" id="ARBA00022679"/>
    </source>
</evidence>
<keyword evidence="5 9" id="KW-0418">Kinase</keyword>
<evidence type="ECO:0000256" key="5">
    <source>
        <dbReference type="ARBA" id="ARBA00022777"/>
    </source>
</evidence>
<dbReference type="PROSITE" id="PS50011">
    <property type="entry name" value="PROTEIN_KINASE_DOM"/>
    <property type="match status" value="1"/>
</dbReference>
<protein>
    <submittedName>
        <fullName evidence="9">Kinase-like domain-containing protein</fullName>
    </submittedName>
</protein>
<comment type="caution">
    <text evidence="9">The sequence shown here is derived from an EMBL/GenBank/DDBJ whole genome shotgun (WGS) entry which is preliminary data.</text>
</comment>
<evidence type="ECO:0000256" key="7">
    <source>
        <dbReference type="SAM" id="MobiDB-lite"/>
    </source>
</evidence>
<dbReference type="EMBL" id="SOZI01000074">
    <property type="protein sequence ID" value="TNY20159.1"/>
    <property type="molecule type" value="Genomic_DNA"/>
</dbReference>
<name>A0A5C5FUZ9_9BASI</name>
<dbReference type="InterPro" id="IPR000719">
    <property type="entry name" value="Prot_kinase_dom"/>
</dbReference>
<proteinExistence type="inferred from homology"/>
<dbReference type="GO" id="GO:0005737">
    <property type="term" value="C:cytoplasm"/>
    <property type="evidence" value="ECO:0007669"/>
    <property type="project" value="TreeGrafter"/>
</dbReference>
<accession>A0A5C5FUZ9</accession>
<evidence type="ECO:0000256" key="1">
    <source>
        <dbReference type="ARBA" id="ARBA00010791"/>
    </source>
</evidence>
<dbReference type="GO" id="GO:0005524">
    <property type="term" value="F:ATP binding"/>
    <property type="evidence" value="ECO:0007669"/>
    <property type="project" value="UniProtKB-KW"/>
</dbReference>
<comment type="similarity">
    <text evidence="1">Belongs to the protein kinase superfamily. CAMK Ser/Thr protein kinase family. NIM1 subfamily.</text>
</comment>
<dbReference type="OrthoDB" id="541276at2759"/>
<feature type="region of interest" description="Disordered" evidence="7">
    <location>
        <begin position="97"/>
        <end position="125"/>
    </location>
</feature>
<keyword evidence="2" id="KW-0723">Serine/threonine-protein kinase</keyword>
<evidence type="ECO:0000259" key="8">
    <source>
        <dbReference type="PROSITE" id="PS50011"/>
    </source>
</evidence>
<keyword evidence="6" id="KW-0067">ATP-binding</keyword>
<dbReference type="PANTHER" id="PTHR24346:SF82">
    <property type="entry name" value="KP78A-RELATED"/>
    <property type="match status" value="1"/>
</dbReference>
<evidence type="ECO:0000256" key="6">
    <source>
        <dbReference type="ARBA" id="ARBA00022840"/>
    </source>
</evidence>
<dbReference type="InterPro" id="IPR008271">
    <property type="entry name" value="Ser/Thr_kinase_AS"/>
</dbReference>
<evidence type="ECO:0000256" key="2">
    <source>
        <dbReference type="ARBA" id="ARBA00022527"/>
    </source>
</evidence>
<keyword evidence="10" id="KW-1185">Reference proteome</keyword>
<keyword evidence="3" id="KW-0808">Transferase</keyword>
<dbReference type="Gene3D" id="1.10.510.10">
    <property type="entry name" value="Transferase(Phosphotransferase) domain 1"/>
    <property type="match status" value="2"/>
</dbReference>
<dbReference type="STRING" id="5288.A0A5C5FUZ9"/>
<organism evidence="9 10">
    <name type="scientific">Rhodotorula diobovata</name>
    <dbReference type="NCBI Taxonomy" id="5288"/>
    <lineage>
        <taxon>Eukaryota</taxon>
        <taxon>Fungi</taxon>
        <taxon>Dikarya</taxon>
        <taxon>Basidiomycota</taxon>
        <taxon>Pucciniomycotina</taxon>
        <taxon>Microbotryomycetes</taxon>
        <taxon>Sporidiobolales</taxon>
        <taxon>Sporidiobolaceae</taxon>
        <taxon>Rhodotorula</taxon>
    </lineage>
</organism>
<dbReference type="GO" id="GO:0004674">
    <property type="term" value="F:protein serine/threonine kinase activity"/>
    <property type="evidence" value="ECO:0007669"/>
    <property type="project" value="UniProtKB-KW"/>
</dbReference>
<evidence type="ECO:0000313" key="9">
    <source>
        <dbReference type="EMBL" id="TNY20159.1"/>
    </source>
</evidence>
<gene>
    <name evidence="9" type="ORF">DMC30DRAFT_352749</name>
</gene>
<dbReference type="InterPro" id="IPR011009">
    <property type="entry name" value="Kinase-like_dom_sf"/>
</dbReference>
<keyword evidence="4" id="KW-0547">Nucleotide-binding</keyword>
<dbReference type="PANTHER" id="PTHR24346">
    <property type="entry name" value="MAP/MICROTUBULE AFFINITY-REGULATING KINASE"/>
    <property type="match status" value="1"/>
</dbReference>
<dbReference type="SUPFAM" id="SSF56112">
    <property type="entry name" value="Protein kinase-like (PK-like)"/>
    <property type="match status" value="1"/>
</dbReference>
<dbReference type="Proteomes" id="UP000311382">
    <property type="component" value="Unassembled WGS sequence"/>
</dbReference>
<evidence type="ECO:0000256" key="4">
    <source>
        <dbReference type="ARBA" id="ARBA00022741"/>
    </source>
</evidence>